<dbReference type="EMBL" id="AHFK01000060">
    <property type="protein sequence ID" value="EOQ08293.1"/>
    <property type="molecule type" value="Genomic_DNA"/>
</dbReference>
<dbReference type="RefSeq" id="WP_016123162.1">
    <property type="nucleotide sequence ID" value="NZ_KB976834.1"/>
</dbReference>
<dbReference type="AlphaFoldDB" id="A0A9W5R5G7"/>
<name>A0A9W5R5G7_BACCE</name>
<reference evidence="1 2" key="1">
    <citation type="submission" date="2012-12" db="EMBL/GenBank/DDBJ databases">
        <title>The Genome Sequence of Bacillus cereus VD184.</title>
        <authorList>
            <consortium name="The Broad Institute Genome Sequencing Platform"/>
            <consortium name="The Broad Institute Genome Sequencing Center for Infectious Disease"/>
            <person name="Feldgarden M."/>
            <person name="Van der Auwera G.A."/>
            <person name="Mahillon J."/>
            <person name="Duprez V."/>
            <person name="Timmery S."/>
            <person name="Mattelet C."/>
            <person name="Dierick K."/>
            <person name="Sun M."/>
            <person name="Yu Z."/>
            <person name="Zhu L."/>
            <person name="Hu X."/>
            <person name="Shank E.B."/>
            <person name="Swiecicka I."/>
            <person name="Hansen B.M."/>
            <person name="Andrup L."/>
            <person name="Walker B."/>
            <person name="Young S.K."/>
            <person name="Zeng Q."/>
            <person name="Gargeya S."/>
            <person name="Fitzgerald M."/>
            <person name="Haas B."/>
            <person name="Abouelleil A."/>
            <person name="Alvarado L."/>
            <person name="Arachchi H.M."/>
            <person name="Berlin A.M."/>
            <person name="Chapman S.B."/>
            <person name="Dewar J."/>
            <person name="Goldberg J."/>
            <person name="Griggs A."/>
            <person name="Gujja S."/>
            <person name="Hansen M."/>
            <person name="Howarth C."/>
            <person name="Imamovic A."/>
            <person name="Larimer J."/>
            <person name="McCowan C."/>
            <person name="Murphy C."/>
            <person name="Neiman D."/>
            <person name="Pearson M."/>
            <person name="Priest M."/>
            <person name="Roberts A."/>
            <person name="Saif S."/>
            <person name="Shea T."/>
            <person name="Sisk P."/>
            <person name="Sykes S."/>
            <person name="Wortman J."/>
            <person name="Nusbaum C."/>
            <person name="Birren B."/>
        </authorList>
    </citation>
    <scope>NUCLEOTIDE SEQUENCE [LARGE SCALE GENOMIC DNA]</scope>
    <source>
        <strain evidence="1 2">VD184</strain>
    </source>
</reference>
<sequence length="56" mass="6082">MADTKSRELNALNSLQISVELDVSEAIKGLKAIQREAKAATKALRELEEAQKAVSN</sequence>
<protein>
    <submittedName>
        <fullName evidence="1">Uncharacterized protein</fullName>
    </submittedName>
</protein>
<dbReference type="Proteomes" id="UP000014028">
    <property type="component" value="Unassembled WGS sequence"/>
</dbReference>
<proteinExistence type="predicted"/>
<comment type="caution">
    <text evidence="1">The sequence shown here is derived from an EMBL/GenBank/DDBJ whole genome shotgun (WGS) entry which is preliminary data.</text>
</comment>
<accession>A0A9W5R5G7</accession>
<evidence type="ECO:0000313" key="1">
    <source>
        <dbReference type="EMBL" id="EOQ08293.1"/>
    </source>
</evidence>
<organism evidence="1 2">
    <name type="scientific">Bacillus cereus VD184</name>
    <dbReference type="NCBI Taxonomy" id="1053242"/>
    <lineage>
        <taxon>Bacteria</taxon>
        <taxon>Bacillati</taxon>
        <taxon>Bacillota</taxon>
        <taxon>Bacilli</taxon>
        <taxon>Bacillales</taxon>
        <taxon>Bacillaceae</taxon>
        <taxon>Bacillus</taxon>
        <taxon>Bacillus cereus group</taxon>
    </lineage>
</organism>
<gene>
    <name evidence="1" type="ORF">IKC_04970</name>
</gene>
<evidence type="ECO:0000313" key="2">
    <source>
        <dbReference type="Proteomes" id="UP000014028"/>
    </source>
</evidence>